<name>A0A0K2V9R7_LEPSM</name>
<dbReference type="EMBL" id="HACA01029927">
    <property type="protein sequence ID" value="CDW47288.1"/>
    <property type="molecule type" value="Transcribed_RNA"/>
</dbReference>
<dbReference type="AlphaFoldDB" id="A0A0K2V9R7"/>
<reference evidence="1" key="1">
    <citation type="submission" date="2014-05" db="EMBL/GenBank/DDBJ databases">
        <authorList>
            <person name="Chronopoulou M."/>
        </authorList>
    </citation>
    <scope>NUCLEOTIDE SEQUENCE</scope>
    <source>
        <tissue evidence="1">Whole organism</tissue>
    </source>
</reference>
<sequence length="54" mass="6164">MSEQESTRQRVSDLDADVDPQRISDIVGVTVKTVWKMRVAKENGKGGKKWFEAR</sequence>
<accession>A0A0K2V9R7</accession>
<evidence type="ECO:0000313" key="1">
    <source>
        <dbReference type="EMBL" id="CDW47288.1"/>
    </source>
</evidence>
<protein>
    <submittedName>
        <fullName evidence="1">Uncharacterized protein</fullName>
    </submittedName>
</protein>
<organism evidence="1">
    <name type="scientific">Lepeophtheirus salmonis</name>
    <name type="common">Salmon louse</name>
    <name type="synonym">Caligus salmonis</name>
    <dbReference type="NCBI Taxonomy" id="72036"/>
    <lineage>
        <taxon>Eukaryota</taxon>
        <taxon>Metazoa</taxon>
        <taxon>Ecdysozoa</taxon>
        <taxon>Arthropoda</taxon>
        <taxon>Crustacea</taxon>
        <taxon>Multicrustacea</taxon>
        <taxon>Hexanauplia</taxon>
        <taxon>Copepoda</taxon>
        <taxon>Siphonostomatoida</taxon>
        <taxon>Caligidae</taxon>
        <taxon>Lepeophtheirus</taxon>
    </lineage>
</organism>
<proteinExistence type="predicted"/>